<organism evidence="1 2">
    <name type="scientific">Centaurea solstitialis</name>
    <name type="common">yellow star-thistle</name>
    <dbReference type="NCBI Taxonomy" id="347529"/>
    <lineage>
        <taxon>Eukaryota</taxon>
        <taxon>Viridiplantae</taxon>
        <taxon>Streptophyta</taxon>
        <taxon>Embryophyta</taxon>
        <taxon>Tracheophyta</taxon>
        <taxon>Spermatophyta</taxon>
        <taxon>Magnoliopsida</taxon>
        <taxon>eudicotyledons</taxon>
        <taxon>Gunneridae</taxon>
        <taxon>Pentapetalae</taxon>
        <taxon>asterids</taxon>
        <taxon>campanulids</taxon>
        <taxon>Asterales</taxon>
        <taxon>Asteraceae</taxon>
        <taxon>Carduoideae</taxon>
        <taxon>Cardueae</taxon>
        <taxon>Centaureinae</taxon>
        <taxon>Centaurea</taxon>
    </lineage>
</organism>
<dbReference type="Proteomes" id="UP001172457">
    <property type="component" value="Chromosome 5"/>
</dbReference>
<name>A0AA38SQY5_9ASTR</name>
<reference evidence="1" key="1">
    <citation type="submission" date="2023-03" db="EMBL/GenBank/DDBJ databases">
        <title>Chromosome-scale reference genome and RAD-based genetic map of yellow starthistle (Centaurea solstitialis) reveal putative structural variation and QTLs associated with invader traits.</title>
        <authorList>
            <person name="Reatini B."/>
            <person name="Cang F.A."/>
            <person name="Jiang Q."/>
            <person name="Mckibben M.T.W."/>
            <person name="Barker M.S."/>
            <person name="Rieseberg L.H."/>
            <person name="Dlugosch K.M."/>
        </authorList>
    </citation>
    <scope>NUCLEOTIDE SEQUENCE</scope>
    <source>
        <strain evidence="1">CAN-66</strain>
        <tissue evidence="1">Leaf</tissue>
    </source>
</reference>
<gene>
    <name evidence="1" type="ORF">OSB04_019471</name>
</gene>
<evidence type="ECO:0000313" key="1">
    <source>
        <dbReference type="EMBL" id="KAJ9546928.1"/>
    </source>
</evidence>
<dbReference type="AlphaFoldDB" id="A0AA38SQY5"/>
<proteinExistence type="predicted"/>
<sequence>MSKSHNMNRGQILILEVQAIVRYVTIAGHYHEWELIAFFTLGHKTDSRGWYSSKIGQTPVKGTFAFKVITRLKALKKTPSSTSSFAWEYL</sequence>
<evidence type="ECO:0000313" key="2">
    <source>
        <dbReference type="Proteomes" id="UP001172457"/>
    </source>
</evidence>
<keyword evidence="2" id="KW-1185">Reference proteome</keyword>
<protein>
    <submittedName>
        <fullName evidence="1">Uncharacterized protein</fullName>
    </submittedName>
</protein>
<comment type="caution">
    <text evidence="1">The sequence shown here is derived from an EMBL/GenBank/DDBJ whole genome shotgun (WGS) entry which is preliminary data.</text>
</comment>
<dbReference type="EMBL" id="JARYMX010000005">
    <property type="protein sequence ID" value="KAJ9546928.1"/>
    <property type="molecule type" value="Genomic_DNA"/>
</dbReference>
<accession>A0AA38SQY5</accession>